<keyword evidence="2" id="KW-1185">Reference proteome</keyword>
<dbReference type="PANTHER" id="PTHR32387:SF0">
    <property type="entry name" value="PROTEIN NO VEIN"/>
    <property type="match status" value="1"/>
</dbReference>
<dbReference type="SUPFAM" id="SSF55874">
    <property type="entry name" value="ATPase domain of HSP90 chaperone/DNA topoisomerase II/histidine kinase"/>
    <property type="match status" value="1"/>
</dbReference>
<proteinExistence type="predicted"/>
<dbReference type="Proteomes" id="UP000827133">
    <property type="component" value="Unassembled WGS sequence"/>
</dbReference>
<gene>
    <name evidence="1" type="ORF">J7337_010831</name>
</gene>
<dbReference type="InterPro" id="IPR036890">
    <property type="entry name" value="HATPase_C_sf"/>
</dbReference>
<dbReference type="AlphaFoldDB" id="A0A9P8D9Q8"/>
<dbReference type="InterPro" id="IPR052957">
    <property type="entry name" value="Auxin_embryo_med"/>
</dbReference>
<dbReference type="PANTHER" id="PTHR32387">
    <property type="entry name" value="WU:FJ29H11"/>
    <property type="match status" value="1"/>
</dbReference>
<dbReference type="RefSeq" id="XP_044676955.1">
    <property type="nucleotide sequence ID" value="XM_044828401.1"/>
</dbReference>
<reference evidence="1" key="1">
    <citation type="journal article" date="2021" name="Mol. Plant Microbe Interact.">
        <title>Telomere to telomere genome assembly of Fusarium musae F31, causal agent of crown rot disease of banana.</title>
        <authorList>
            <person name="Degradi L."/>
            <person name="Tava V."/>
            <person name="Kunova A."/>
            <person name="Cortesi P."/>
            <person name="Saracchi M."/>
            <person name="Pasquali M."/>
        </authorList>
    </citation>
    <scope>NUCLEOTIDE SEQUENCE</scope>
    <source>
        <strain evidence="1">F31</strain>
    </source>
</reference>
<name>A0A9P8D9Q8_9HYPO</name>
<dbReference type="KEGG" id="fmu:J7337_010831"/>
<accession>A0A9P8D9Q8</accession>
<protein>
    <submittedName>
        <fullName evidence="1">Uncharacterized protein</fullName>
    </submittedName>
</protein>
<comment type="caution">
    <text evidence="1">The sequence shown here is derived from an EMBL/GenBank/DDBJ whole genome shotgun (WGS) entry which is preliminary data.</text>
</comment>
<dbReference type="EMBL" id="JAHBCI010000008">
    <property type="protein sequence ID" value="KAG9497955.1"/>
    <property type="molecule type" value="Genomic_DNA"/>
</dbReference>
<evidence type="ECO:0000313" key="2">
    <source>
        <dbReference type="Proteomes" id="UP000827133"/>
    </source>
</evidence>
<organism evidence="1 2">
    <name type="scientific">Fusarium musae</name>
    <dbReference type="NCBI Taxonomy" id="1042133"/>
    <lineage>
        <taxon>Eukaryota</taxon>
        <taxon>Fungi</taxon>
        <taxon>Dikarya</taxon>
        <taxon>Ascomycota</taxon>
        <taxon>Pezizomycotina</taxon>
        <taxon>Sordariomycetes</taxon>
        <taxon>Hypocreomycetidae</taxon>
        <taxon>Hypocreales</taxon>
        <taxon>Nectriaceae</taxon>
        <taxon>Fusarium</taxon>
    </lineage>
</organism>
<evidence type="ECO:0000313" key="1">
    <source>
        <dbReference type="EMBL" id="KAG9497955.1"/>
    </source>
</evidence>
<dbReference type="GeneID" id="68318687"/>
<sequence>MATPEEAERIVKEVKEYYGYLDHDMMDDIGRFNSDYRRRIDANWLKMENAASHSIKVLARNISGSGARFVFELLQNADDKNDPPFISFQIHPKHIVVECNEDGFTSLDLKAICSVG</sequence>